<dbReference type="Gene3D" id="3.40.30.10">
    <property type="entry name" value="Glutaredoxin"/>
    <property type="match status" value="1"/>
</dbReference>
<organism evidence="5 6">
    <name type="scientific">Krasilnikovia cinnamomea</name>
    <dbReference type="NCBI Taxonomy" id="349313"/>
    <lineage>
        <taxon>Bacteria</taxon>
        <taxon>Bacillati</taxon>
        <taxon>Actinomycetota</taxon>
        <taxon>Actinomycetes</taxon>
        <taxon>Micromonosporales</taxon>
        <taxon>Micromonosporaceae</taxon>
        <taxon>Krasilnikovia</taxon>
    </lineage>
</organism>
<evidence type="ECO:0000256" key="2">
    <source>
        <dbReference type="ARBA" id="ARBA00022748"/>
    </source>
</evidence>
<name>A0A4Q7ZD90_9ACTN</name>
<keyword evidence="3" id="KW-0732">Signal</keyword>
<comment type="caution">
    <text evidence="5">The sequence shown here is derived from an EMBL/GenBank/DDBJ whole genome shotgun (WGS) entry which is preliminary data.</text>
</comment>
<sequence length="177" mass="18154">MTRRAVAAAMALAVAAAGLAAATAGCAARPAAETAASSGSAASVPANLRFTGRTLDGAAYDAATLAGRPTVLWFWAPWCATCAAQAQSVADLKDTYGDRLAVLGIAGMGDNTAMHRFVADLTVGTVPHLDDGQGVLWRRFGVTEQSTYVLLDRAGAVRISGYLDDLQLTAQIKALVA</sequence>
<dbReference type="PANTHER" id="PTHR42852:SF17">
    <property type="entry name" value="THIOREDOXIN-LIKE PROTEIN HI_1115"/>
    <property type="match status" value="1"/>
</dbReference>
<evidence type="ECO:0000313" key="5">
    <source>
        <dbReference type="EMBL" id="RZU48630.1"/>
    </source>
</evidence>
<dbReference type="GO" id="GO:0017004">
    <property type="term" value="P:cytochrome complex assembly"/>
    <property type="evidence" value="ECO:0007669"/>
    <property type="project" value="UniProtKB-KW"/>
</dbReference>
<keyword evidence="6" id="KW-1185">Reference proteome</keyword>
<evidence type="ECO:0000313" key="6">
    <source>
        <dbReference type="Proteomes" id="UP000292564"/>
    </source>
</evidence>
<dbReference type="AlphaFoldDB" id="A0A4Q7ZD90"/>
<dbReference type="GO" id="GO:0016491">
    <property type="term" value="F:oxidoreductase activity"/>
    <property type="evidence" value="ECO:0007669"/>
    <property type="project" value="InterPro"/>
</dbReference>
<dbReference type="GO" id="GO:0030313">
    <property type="term" value="C:cell envelope"/>
    <property type="evidence" value="ECO:0007669"/>
    <property type="project" value="UniProtKB-SubCell"/>
</dbReference>
<proteinExistence type="predicted"/>
<feature type="domain" description="Thioredoxin" evidence="4">
    <location>
        <begin position="22"/>
        <end position="177"/>
    </location>
</feature>
<keyword evidence="5" id="KW-0413">Isomerase</keyword>
<dbReference type="InterPro" id="IPR013740">
    <property type="entry name" value="Redoxin"/>
</dbReference>
<dbReference type="InterPro" id="IPR036249">
    <property type="entry name" value="Thioredoxin-like_sf"/>
</dbReference>
<dbReference type="PANTHER" id="PTHR42852">
    <property type="entry name" value="THIOL:DISULFIDE INTERCHANGE PROTEIN DSBE"/>
    <property type="match status" value="1"/>
</dbReference>
<keyword evidence="2" id="KW-0201">Cytochrome c-type biogenesis</keyword>
<accession>A0A4Q7ZD90</accession>
<feature type="chain" id="PRO_5020936317" evidence="3">
    <location>
        <begin position="28"/>
        <end position="177"/>
    </location>
</feature>
<dbReference type="Proteomes" id="UP000292564">
    <property type="component" value="Unassembled WGS sequence"/>
</dbReference>
<evidence type="ECO:0000256" key="3">
    <source>
        <dbReference type="SAM" id="SignalP"/>
    </source>
</evidence>
<dbReference type="Pfam" id="PF08534">
    <property type="entry name" value="Redoxin"/>
    <property type="match status" value="1"/>
</dbReference>
<dbReference type="EMBL" id="SHKY01000001">
    <property type="protein sequence ID" value="RZU48630.1"/>
    <property type="molecule type" value="Genomic_DNA"/>
</dbReference>
<dbReference type="PROSITE" id="PS51257">
    <property type="entry name" value="PROKAR_LIPOPROTEIN"/>
    <property type="match status" value="1"/>
</dbReference>
<gene>
    <name evidence="5" type="ORF">EV385_0347</name>
</gene>
<dbReference type="InterPro" id="IPR050553">
    <property type="entry name" value="Thioredoxin_ResA/DsbE_sf"/>
</dbReference>
<dbReference type="InterPro" id="IPR017937">
    <property type="entry name" value="Thioredoxin_CS"/>
</dbReference>
<dbReference type="InterPro" id="IPR013766">
    <property type="entry name" value="Thioredoxin_domain"/>
</dbReference>
<dbReference type="PROSITE" id="PS51352">
    <property type="entry name" value="THIOREDOXIN_2"/>
    <property type="match status" value="1"/>
</dbReference>
<protein>
    <submittedName>
        <fullName evidence="5">Thiol-disulfide isomerase/thioredoxin</fullName>
    </submittedName>
</protein>
<dbReference type="GO" id="GO:0016853">
    <property type="term" value="F:isomerase activity"/>
    <property type="evidence" value="ECO:0007669"/>
    <property type="project" value="UniProtKB-KW"/>
</dbReference>
<evidence type="ECO:0000259" key="4">
    <source>
        <dbReference type="PROSITE" id="PS51352"/>
    </source>
</evidence>
<comment type="subcellular location">
    <subcellularLocation>
        <location evidence="1">Cell envelope</location>
    </subcellularLocation>
</comment>
<evidence type="ECO:0000256" key="1">
    <source>
        <dbReference type="ARBA" id="ARBA00004196"/>
    </source>
</evidence>
<dbReference type="PROSITE" id="PS00194">
    <property type="entry name" value="THIOREDOXIN_1"/>
    <property type="match status" value="1"/>
</dbReference>
<reference evidence="5 6" key="1">
    <citation type="submission" date="2019-02" db="EMBL/GenBank/DDBJ databases">
        <title>Sequencing the genomes of 1000 actinobacteria strains.</title>
        <authorList>
            <person name="Klenk H.-P."/>
        </authorList>
    </citation>
    <scope>NUCLEOTIDE SEQUENCE [LARGE SCALE GENOMIC DNA]</scope>
    <source>
        <strain evidence="5 6">DSM 45162</strain>
    </source>
</reference>
<feature type="signal peptide" evidence="3">
    <location>
        <begin position="1"/>
        <end position="27"/>
    </location>
</feature>
<dbReference type="SUPFAM" id="SSF52833">
    <property type="entry name" value="Thioredoxin-like"/>
    <property type="match status" value="1"/>
</dbReference>